<dbReference type="OrthoDB" id="5376140at2759"/>
<keyword evidence="2" id="KW-0808">Transferase</keyword>
<keyword evidence="3" id="KW-1185">Reference proteome</keyword>
<dbReference type="EMBL" id="BKCP01005261">
    <property type="protein sequence ID" value="GER36970.1"/>
    <property type="molecule type" value="Genomic_DNA"/>
</dbReference>
<dbReference type="AlphaFoldDB" id="A0A5A7PVX2"/>
<dbReference type="Proteomes" id="UP000325081">
    <property type="component" value="Unassembled WGS sequence"/>
</dbReference>
<sequence length="167" mass="18315">MDSAKPGQNPANPPLTRSTRAIDPAGSTRLTRNPSPRHDFISEHEHDSHSAVGHTPGSLPHHLRPSRYNGGLERNPHLCGNFIPDSSPSAATRTRALHLHWHQMVKIELKFSRYIQVGNAVAVPIARALRYSLALAIRGLSGEGPLLTLPDEYPIVKDLPSPVILME</sequence>
<gene>
    <name evidence="2" type="ORF">STAS_13355</name>
</gene>
<name>A0A5A7PVX2_STRAF</name>
<organism evidence="2 3">
    <name type="scientific">Striga asiatica</name>
    <name type="common">Asiatic witchweed</name>
    <name type="synonym">Buchnera asiatica</name>
    <dbReference type="NCBI Taxonomy" id="4170"/>
    <lineage>
        <taxon>Eukaryota</taxon>
        <taxon>Viridiplantae</taxon>
        <taxon>Streptophyta</taxon>
        <taxon>Embryophyta</taxon>
        <taxon>Tracheophyta</taxon>
        <taxon>Spermatophyta</taxon>
        <taxon>Magnoliopsida</taxon>
        <taxon>eudicotyledons</taxon>
        <taxon>Gunneridae</taxon>
        <taxon>Pentapetalae</taxon>
        <taxon>asterids</taxon>
        <taxon>lamiids</taxon>
        <taxon>Lamiales</taxon>
        <taxon>Orobanchaceae</taxon>
        <taxon>Buchnereae</taxon>
        <taxon>Striga</taxon>
    </lineage>
</organism>
<evidence type="ECO:0000256" key="1">
    <source>
        <dbReference type="SAM" id="MobiDB-lite"/>
    </source>
</evidence>
<dbReference type="InterPro" id="IPR029063">
    <property type="entry name" value="SAM-dependent_MTases_sf"/>
</dbReference>
<comment type="caution">
    <text evidence="2">The sequence shown here is derived from an EMBL/GenBank/DDBJ whole genome shotgun (WGS) entry which is preliminary data.</text>
</comment>
<evidence type="ECO:0000313" key="2">
    <source>
        <dbReference type="EMBL" id="GER36970.1"/>
    </source>
</evidence>
<reference evidence="3" key="1">
    <citation type="journal article" date="2019" name="Curr. Biol.">
        <title>Genome Sequence of Striga asiatica Provides Insight into the Evolution of Plant Parasitism.</title>
        <authorList>
            <person name="Yoshida S."/>
            <person name="Kim S."/>
            <person name="Wafula E.K."/>
            <person name="Tanskanen J."/>
            <person name="Kim Y.M."/>
            <person name="Honaas L."/>
            <person name="Yang Z."/>
            <person name="Spallek T."/>
            <person name="Conn C.E."/>
            <person name="Ichihashi Y."/>
            <person name="Cheong K."/>
            <person name="Cui S."/>
            <person name="Der J.P."/>
            <person name="Gundlach H."/>
            <person name="Jiao Y."/>
            <person name="Hori C."/>
            <person name="Ishida J.K."/>
            <person name="Kasahara H."/>
            <person name="Kiba T."/>
            <person name="Kim M.S."/>
            <person name="Koo N."/>
            <person name="Laohavisit A."/>
            <person name="Lee Y.H."/>
            <person name="Lumba S."/>
            <person name="McCourt P."/>
            <person name="Mortimer J.C."/>
            <person name="Mutuku J.M."/>
            <person name="Nomura T."/>
            <person name="Sasaki-Sekimoto Y."/>
            <person name="Seto Y."/>
            <person name="Wang Y."/>
            <person name="Wakatake T."/>
            <person name="Sakakibara H."/>
            <person name="Demura T."/>
            <person name="Yamaguchi S."/>
            <person name="Yoneyama K."/>
            <person name="Manabe R.I."/>
            <person name="Nelson D.C."/>
            <person name="Schulman A.H."/>
            <person name="Timko M.P."/>
            <person name="dePamphilis C.W."/>
            <person name="Choi D."/>
            <person name="Shirasu K."/>
        </authorList>
    </citation>
    <scope>NUCLEOTIDE SEQUENCE [LARGE SCALE GENOMIC DNA]</scope>
    <source>
        <strain evidence="3">cv. UVA1</strain>
    </source>
</reference>
<dbReference type="GO" id="GO:0008168">
    <property type="term" value="F:methyltransferase activity"/>
    <property type="evidence" value="ECO:0007669"/>
    <property type="project" value="UniProtKB-KW"/>
</dbReference>
<dbReference type="GO" id="GO:0032259">
    <property type="term" value="P:methylation"/>
    <property type="evidence" value="ECO:0007669"/>
    <property type="project" value="UniProtKB-KW"/>
</dbReference>
<proteinExistence type="predicted"/>
<evidence type="ECO:0000313" key="3">
    <source>
        <dbReference type="Proteomes" id="UP000325081"/>
    </source>
</evidence>
<accession>A0A5A7PVX2</accession>
<protein>
    <submittedName>
        <fullName evidence="2">Cytosine-specific methyltransferase</fullName>
    </submittedName>
</protein>
<feature type="compositionally biased region" description="Basic and acidic residues" evidence="1">
    <location>
        <begin position="36"/>
        <end position="49"/>
    </location>
</feature>
<keyword evidence="2" id="KW-0489">Methyltransferase</keyword>
<feature type="region of interest" description="Disordered" evidence="1">
    <location>
        <begin position="1"/>
        <end position="70"/>
    </location>
</feature>
<dbReference type="Gene3D" id="3.40.50.150">
    <property type="entry name" value="Vaccinia Virus protein VP39"/>
    <property type="match status" value="1"/>
</dbReference>